<comment type="similarity">
    <text evidence="2">Belongs to the COG7 family.</text>
</comment>
<evidence type="ECO:0000256" key="7">
    <source>
        <dbReference type="ARBA" id="ARBA00023136"/>
    </source>
</evidence>
<evidence type="ECO:0000256" key="2">
    <source>
        <dbReference type="ARBA" id="ARBA00005831"/>
    </source>
</evidence>
<protein>
    <recommendedName>
        <fullName evidence="3">Conserved oligomeric Golgi complex subunit 7</fullName>
    </recommendedName>
    <alternativeName>
        <fullName evidence="8">Component of oligomeric Golgi complex 7</fullName>
    </alternativeName>
</protein>
<evidence type="ECO:0000313" key="10">
    <source>
        <dbReference type="RefSeq" id="XP_013777323.1"/>
    </source>
</evidence>
<dbReference type="Pfam" id="PF10191">
    <property type="entry name" value="COG7"/>
    <property type="match status" value="3"/>
</dbReference>
<evidence type="ECO:0000256" key="6">
    <source>
        <dbReference type="ARBA" id="ARBA00023034"/>
    </source>
</evidence>
<organism evidence="9 10">
    <name type="scientific">Limulus polyphemus</name>
    <name type="common">Atlantic horseshoe crab</name>
    <dbReference type="NCBI Taxonomy" id="6850"/>
    <lineage>
        <taxon>Eukaryota</taxon>
        <taxon>Metazoa</taxon>
        <taxon>Ecdysozoa</taxon>
        <taxon>Arthropoda</taxon>
        <taxon>Chelicerata</taxon>
        <taxon>Merostomata</taxon>
        <taxon>Xiphosura</taxon>
        <taxon>Limulidae</taxon>
        <taxon>Limulus</taxon>
    </lineage>
</organism>
<keyword evidence="9" id="KW-1185">Reference proteome</keyword>
<evidence type="ECO:0000256" key="5">
    <source>
        <dbReference type="ARBA" id="ARBA00022927"/>
    </source>
</evidence>
<name>A0ABM1B943_LIMPO</name>
<evidence type="ECO:0000256" key="3">
    <source>
        <dbReference type="ARBA" id="ARBA00020984"/>
    </source>
</evidence>
<dbReference type="PANTHER" id="PTHR21443">
    <property type="entry name" value="CONSERVED OLIGOMERIC GOLGI COMPLEX COMPONENT 7"/>
    <property type="match status" value="1"/>
</dbReference>
<keyword evidence="7" id="KW-0472">Membrane</keyword>
<sequence>MDLSAFSNDNFDAKEWINATFRSPEAQKNKEQYATNLVLKLQLMIQKVNSALEDTAQQVLQNLPRVLREVETMRQEAGLLQEQMKTVKEDFIKVERDSTTSMKNLLKIDTVKSRMQEANKALREADNWTTLSSDVEQVFESGAISTIAGKLIGMQNSLEILVDVPDYKERRQQLEELKNRLEALLSPQLVAAFNIQSVEAAQSYVKIFRDIKRLPELQKCYHKCQKEAEDLMDLVQLLGESTNKILILAEEAENRCQLLTRGCSYPDLIEALKDFFAGYTNKVSKMLEQLKLANTQRDRSKYLTDSWMLFQHTLHSLQFIGEFFLQLETFEQALFSHVRETIKKLGYSLTLQEEEEERKCSNPFHSYVDLFLTSPMKNELQELVTTIQSRKAFRETIWRLENPGGTVTLDLPVFSLSPQEYITQIGQYLMTLPQHIEPFALEENPALHTALKHGKLPYTSEHDTVEHVADYLVGCLARGTMEMYVEKILEVSYLTPHAIQQLIIDIEYLTAVVEDLGLSPSENLQDVKTLLKADASGFTAAAQGKQAHLVSCIRSMRGIE</sequence>
<gene>
    <name evidence="10" type="primary">LOC106462002</name>
</gene>
<dbReference type="RefSeq" id="XP_013777323.1">
    <property type="nucleotide sequence ID" value="XM_013921869.2"/>
</dbReference>
<dbReference type="InterPro" id="IPR019335">
    <property type="entry name" value="COG7"/>
</dbReference>
<keyword evidence="6" id="KW-0333">Golgi apparatus</keyword>
<comment type="subcellular location">
    <subcellularLocation>
        <location evidence="1">Golgi apparatus membrane</location>
        <topology evidence="1">Peripheral membrane protein</topology>
    </subcellularLocation>
</comment>
<reference evidence="10" key="1">
    <citation type="submission" date="2025-08" db="UniProtKB">
        <authorList>
            <consortium name="RefSeq"/>
        </authorList>
    </citation>
    <scope>IDENTIFICATION</scope>
    <source>
        <tissue evidence="10">Muscle</tissue>
    </source>
</reference>
<accession>A0ABM1B943</accession>
<keyword evidence="4" id="KW-0813">Transport</keyword>
<evidence type="ECO:0000313" key="9">
    <source>
        <dbReference type="Proteomes" id="UP000694941"/>
    </source>
</evidence>
<evidence type="ECO:0000256" key="8">
    <source>
        <dbReference type="ARBA" id="ARBA00031345"/>
    </source>
</evidence>
<evidence type="ECO:0000256" key="1">
    <source>
        <dbReference type="ARBA" id="ARBA00004395"/>
    </source>
</evidence>
<evidence type="ECO:0000256" key="4">
    <source>
        <dbReference type="ARBA" id="ARBA00022448"/>
    </source>
</evidence>
<dbReference type="GeneID" id="106462002"/>
<proteinExistence type="inferred from homology"/>
<dbReference type="Proteomes" id="UP000694941">
    <property type="component" value="Unplaced"/>
</dbReference>
<dbReference type="PANTHER" id="PTHR21443:SF0">
    <property type="entry name" value="CONSERVED OLIGOMERIC GOLGI COMPLEX SUBUNIT 7"/>
    <property type="match status" value="1"/>
</dbReference>
<keyword evidence="5" id="KW-0653">Protein transport</keyword>